<dbReference type="Gene3D" id="2.130.10.10">
    <property type="entry name" value="YVTN repeat-like/Quinoprotein amine dehydrogenase"/>
    <property type="match status" value="1"/>
</dbReference>
<dbReference type="InterPro" id="IPR015943">
    <property type="entry name" value="WD40/YVTN_repeat-like_dom_sf"/>
</dbReference>
<dbReference type="Ensembl" id="ENSCABT00000002695.1">
    <property type="protein sequence ID" value="ENSCABP00000002499.1"/>
    <property type="gene ID" value="ENSCABG00000001943.1"/>
</dbReference>
<reference evidence="1" key="2">
    <citation type="submission" date="2025-09" db="UniProtKB">
        <authorList>
            <consortium name="Ensembl"/>
        </authorList>
    </citation>
    <scope>IDENTIFICATION</scope>
</reference>
<accession>A0A8C0G2F4</accession>
<protein>
    <submittedName>
        <fullName evidence="1">Uncharacterized protein</fullName>
    </submittedName>
</protein>
<sequence>PEYKLAISTDARGTIKVWHGESGQELAAFSTSSSSSSLVAYSVNNKPFLTVTIAGGVICTLEVPNLNQVSCITAFQNSSIDLLLCSPDEQWLVYICLYFSLHQIFYTDCLINPADESPVSGSLPVNNCAVGCWLPKAPARIAVMHQDHMSVQRNITVFDLAVKNGQKVISRDPHGDHSLQPLLTWTTPILMKGHGTETILLACGSNLELYSIFGTQLEAFQHHNNTITSIWVVCLSTV</sequence>
<evidence type="ECO:0000313" key="1">
    <source>
        <dbReference type="Ensembl" id="ENSCABP00000002499.1"/>
    </source>
</evidence>
<name>A0A8C0G2F4_CHEAB</name>
<evidence type="ECO:0000313" key="2">
    <source>
        <dbReference type="Proteomes" id="UP000694404"/>
    </source>
</evidence>
<dbReference type="GeneTree" id="ENSGT00940000162955"/>
<dbReference type="Proteomes" id="UP000694404">
    <property type="component" value="Unplaced"/>
</dbReference>
<dbReference type="SUPFAM" id="SSF82171">
    <property type="entry name" value="DPP6 N-terminal domain-like"/>
    <property type="match status" value="1"/>
</dbReference>
<keyword evidence="2" id="KW-1185">Reference proteome</keyword>
<reference evidence="1" key="1">
    <citation type="submission" date="2025-08" db="UniProtKB">
        <authorList>
            <consortium name="Ensembl"/>
        </authorList>
    </citation>
    <scope>IDENTIFICATION</scope>
</reference>
<proteinExistence type="predicted"/>
<dbReference type="AlphaFoldDB" id="A0A8C0G2F4"/>
<organism evidence="1 2">
    <name type="scientific">Chelonoidis abingdonii</name>
    <name type="common">Abingdon island giant tortoise</name>
    <name type="synonym">Testudo abingdonii</name>
    <dbReference type="NCBI Taxonomy" id="106734"/>
    <lineage>
        <taxon>Eukaryota</taxon>
        <taxon>Metazoa</taxon>
        <taxon>Chordata</taxon>
        <taxon>Craniata</taxon>
        <taxon>Vertebrata</taxon>
        <taxon>Euteleostomi</taxon>
        <taxon>Archelosauria</taxon>
        <taxon>Testudinata</taxon>
        <taxon>Testudines</taxon>
        <taxon>Cryptodira</taxon>
        <taxon>Durocryptodira</taxon>
        <taxon>Testudinoidea</taxon>
        <taxon>Testudinidae</taxon>
        <taxon>Chelonoidis</taxon>
    </lineage>
</organism>